<dbReference type="Proteomes" id="UP000005801">
    <property type="component" value="Unassembled WGS sequence"/>
</dbReference>
<dbReference type="Gene3D" id="3.40.30.10">
    <property type="entry name" value="Glutaredoxin"/>
    <property type="match status" value="1"/>
</dbReference>
<dbReference type="CDD" id="cd02966">
    <property type="entry name" value="TlpA_like_family"/>
    <property type="match status" value="1"/>
</dbReference>
<proteinExistence type="predicted"/>
<evidence type="ECO:0000256" key="1">
    <source>
        <dbReference type="SAM" id="MobiDB-lite"/>
    </source>
</evidence>
<dbReference type="Pfam" id="PF00578">
    <property type="entry name" value="AhpC-TSA"/>
    <property type="match status" value="1"/>
</dbReference>
<evidence type="ECO:0000313" key="3">
    <source>
        <dbReference type="EMBL" id="EDM77988.1"/>
    </source>
</evidence>
<dbReference type="InterPro" id="IPR000866">
    <property type="entry name" value="AhpC/TSA"/>
</dbReference>
<keyword evidence="3" id="KW-0472">Membrane</keyword>
<name>A6G826_9BACT</name>
<keyword evidence="3" id="KW-0812">Transmembrane</keyword>
<dbReference type="PANTHER" id="PTHR42852">
    <property type="entry name" value="THIOL:DISULFIDE INTERCHANGE PROTEIN DSBE"/>
    <property type="match status" value="1"/>
</dbReference>
<dbReference type="EMBL" id="ABCS01000037">
    <property type="protein sequence ID" value="EDM77988.1"/>
    <property type="molecule type" value="Genomic_DNA"/>
</dbReference>
<feature type="domain" description="Thioredoxin" evidence="2">
    <location>
        <begin position="279"/>
        <end position="453"/>
    </location>
</feature>
<dbReference type="GO" id="GO:0016491">
    <property type="term" value="F:oxidoreductase activity"/>
    <property type="evidence" value="ECO:0007669"/>
    <property type="project" value="InterPro"/>
</dbReference>
<dbReference type="GO" id="GO:0016209">
    <property type="term" value="F:antioxidant activity"/>
    <property type="evidence" value="ECO:0007669"/>
    <property type="project" value="InterPro"/>
</dbReference>
<reference evidence="3 4" key="1">
    <citation type="submission" date="2007-06" db="EMBL/GenBank/DDBJ databases">
        <authorList>
            <person name="Shimkets L."/>
            <person name="Ferriera S."/>
            <person name="Johnson J."/>
            <person name="Kravitz S."/>
            <person name="Beeson K."/>
            <person name="Sutton G."/>
            <person name="Rogers Y.-H."/>
            <person name="Friedman R."/>
            <person name="Frazier M."/>
            <person name="Venter J.C."/>
        </authorList>
    </citation>
    <scope>NUCLEOTIDE SEQUENCE [LARGE SCALE GENOMIC DNA]</scope>
    <source>
        <strain evidence="3 4">SIR-1</strain>
    </source>
</reference>
<gene>
    <name evidence="3" type="ORF">PPSIR1_19304</name>
</gene>
<feature type="region of interest" description="Disordered" evidence="1">
    <location>
        <begin position="28"/>
        <end position="54"/>
    </location>
</feature>
<dbReference type="STRING" id="391625.PPSIR1_19304"/>
<dbReference type="AlphaFoldDB" id="A6G826"/>
<dbReference type="InterPro" id="IPR013766">
    <property type="entry name" value="Thioredoxin_domain"/>
</dbReference>
<dbReference type="SUPFAM" id="SSF52833">
    <property type="entry name" value="Thioredoxin-like"/>
    <property type="match status" value="1"/>
</dbReference>
<dbReference type="InterPro" id="IPR036249">
    <property type="entry name" value="Thioredoxin-like_sf"/>
</dbReference>
<protein>
    <submittedName>
        <fullName evidence="3">Putative thioredoxin-related transmembrane protein</fullName>
    </submittedName>
</protein>
<comment type="caution">
    <text evidence="3">The sequence shown here is derived from an EMBL/GenBank/DDBJ whole genome shotgun (WGS) entry which is preliminary data.</text>
</comment>
<accession>A6G826</accession>
<dbReference type="eggNOG" id="COG0526">
    <property type="taxonomic scope" value="Bacteria"/>
</dbReference>
<evidence type="ECO:0000259" key="2">
    <source>
        <dbReference type="PROSITE" id="PS51352"/>
    </source>
</evidence>
<feature type="compositionally biased region" description="Basic and acidic residues" evidence="1">
    <location>
        <begin position="38"/>
        <end position="49"/>
    </location>
</feature>
<dbReference type="PANTHER" id="PTHR42852:SF13">
    <property type="entry name" value="PROTEIN DIPZ"/>
    <property type="match status" value="1"/>
</dbReference>
<organism evidence="3 4">
    <name type="scientific">Plesiocystis pacifica SIR-1</name>
    <dbReference type="NCBI Taxonomy" id="391625"/>
    <lineage>
        <taxon>Bacteria</taxon>
        <taxon>Pseudomonadati</taxon>
        <taxon>Myxococcota</taxon>
        <taxon>Polyangia</taxon>
        <taxon>Nannocystales</taxon>
        <taxon>Nannocystaceae</taxon>
        <taxon>Plesiocystis</taxon>
    </lineage>
</organism>
<sequence length="456" mass="50108">MAAMPATPAFTLRAFALVAGLVLGSGCSPREASPDASPEARRTSKREAAPSELSPEAVIPARFHGTWRFVLDSPGGRLPFLVEIDAKGGALVDEHERFAFDAAEVRDQQLRLELAHYDSVLEGRWSVDEREEAQIVGTWRRRAPGPGGLTQMSFHAEPNAHERFVVEHEQLRPLSGRWSLTFSEDDGSTYAGLAELQTRHGPGAEPWVEGTILTDTGDYRYLEGALVEDQLQLAVFDGAHAFSFRAKLDEGELVDGHFWSRDSYHATFAGTPVEAGASTGLADPFEIVELTASDGRFHFDFHQLGGGSLTQDDPRFVGKVVLVELFGTWCPNCNDQAPLMSEWYAAYRGRGLEMVGIAFEFSGDEQSDMDMVERYARRHDVDYPLLLGGTSDKKSAALRVPDLSEVAAYPTTIFIGRDGKVRRVYSGFSGPATGEAFEVLKTEFREEIEGLLAESP</sequence>
<evidence type="ECO:0000313" key="4">
    <source>
        <dbReference type="Proteomes" id="UP000005801"/>
    </source>
</evidence>
<dbReference type="PROSITE" id="PS51352">
    <property type="entry name" value="THIOREDOXIN_2"/>
    <property type="match status" value="1"/>
</dbReference>
<dbReference type="InterPro" id="IPR050553">
    <property type="entry name" value="Thioredoxin_ResA/DsbE_sf"/>
</dbReference>
<keyword evidence="4" id="KW-1185">Reference proteome</keyword>